<sequence>MANTKSTTFSIRLKPEIRKRLAKLAKASGRSSNFLISDAVESYVADQEKLMAEIELADSQVKSGHYIRHEDMKAWLLSWGTAQELSPPRCVCGKDHDDEIG</sequence>
<dbReference type="SUPFAM" id="SSF47598">
    <property type="entry name" value="Ribbon-helix-helix"/>
    <property type="match status" value="1"/>
</dbReference>
<reference evidence="1 2" key="1">
    <citation type="submission" date="2018-08" db="EMBL/GenBank/DDBJ databases">
        <title>Acidipila sp. 4G-K13, an acidobacterium isolated from forest soil.</title>
        <authorList>
            <person name="Gao Z.-H."/>
            <person name="Qiu L.-H."/>
        </authorList>
    </citation>
    <scope>NUCLEOTIDE SEQUENCE [LARGE SCALE GENOMIC DNA]</scope>
    <source>
        <strain evidence="1 2">4G-K13</strain>
    </source>
</reference>
<dbReference type="Proteomes" id="UP000264702">
    <property type="component" value="Unassembled WGS sequence"/>
</dbReference>
<evidence type="ECO:0000313" key="1">
    <source>
        <dbReference type="EMBL" id="RFU15667.1"/>
    </source>
</evidence>
<name>A0A372IL60_9BACT</name>
<dbReference type="AlphaFoldDB" id="A0A372IL60"/>
<dbReference type="GO" id="GO:0006355">
    <property type="term" value="P:regulation of DNA-templated transcription"/>
    <property type="evidence" value="ECO:0007669"/>
    <property type="project" value="InterPro"/>
</dbReference>
<protein>
    <submittedName>
        <fullName evidence="1">Ribbon-helix-helix protein, CopG family</fullName>
    </submittedName>
</protein>
<dbReference type="InterPro" id="IPR010985">
    <property type="entry name" value="Ribbon_hlx_hlx"/>
</dbReference>
<dbReference type="CDD" id="cd22233">
    <property type="entry name" value="RHH_CopAso-like"/>
    <property type="match status" value="1"/>
</dbReference>
<evidence type="ECO:0000313" key="2">
    <source>
        <dbReference type="Proteomes" id="UP000264702"/>
    </source>
</evidence>
<dbReference type="InterPro" id="IPR013321">
    <property type="entry name" value="Arc_rbn_hlx_hlx"/>
</dbReference>
<dbReference type="Gene3D" id="1.10.1220.10">
    <property type="entry name" value="Met repressor-like"/>
    <property type="match status" value="1"/>
</dbReference>
<gene>
    <name evidence="1" type="ORF">D0Y96_14505</name>
</gene>
<keyword evidence="2" id="KW-1185">Reference proteome</keyword>
<dbReference type="EMBL" id="QVQT01000005">
    <property type="protein sequence ID" value="RFU15667.1"/>
    <property type="molecule type" value="Genomic_DNA"/>
</dbReference>
<dbReference type="OrthoDB" id="5298181at2"/>
<accession>A0A372IL60</accession>
<comment type="caution">
    <text evidence="1">The sequence shown here is derived from an EMBL/GenBank/DDBJ whole genome shotgun (WGS) entry which is preliminary data.</text>
</comment>
<organism evidence="1 2">
    <name type="scientific">Paracidobacterium acidisoli</name>
    <dbReference type="NCBI Taxonomy" id="2303751"/>
    <lineage>
        <taxon>Bacteria</taxon>
        <taxon>Pseudomonadati</taxon>
        <taxon>Acidobacteriota</taxon>
        <taxon>Terriglobia</taxon>
        <taxon>Terriglobales</taxon>
        <taxon>Acidobacteriaceae</taxon>
        <taxon>Paracidobacterium</taxon>
    </lineage>
</organism>
<dbReference type="RefSeq" id="WP_117301261.1">
    <property type="nucleotide sequence ID" value="NZ_QVQT02000005.1"/>
</dbReference>
<proteinExistence type="predicted"/>